<proteinExistence type="predicted"/>
<evidence type="ECO:0000313" key="3">
    <source>
        <dbReference type="Proteomes" id="UP001480595"/>
    </source>
</evidence>
<gene>
    <name evidence="2" type="ORF">PG994_005135</name>
</gene>
<organism evidence="2 3">
    <name type="scientific">Apiospora phragmitis</name>
    <dbReference type="NCBI Taxonomy" id="2905665"/>
    <lineage>
        <taxon>Eukaryota</taxon>
        <taxon>Fungi</taxon>
        <taxon>Dikarya</taxon>
        <taxon>Ascomycota</taxon>
        <taxon>Pezizomycotina</taxon>
        <taxon>Sordariomycetes</taxon>
        <taxon>Xylariomycetidae</taxon>
        <taxon>Amphisphaeriales</taxon>
        <taxon>Apiosporaceae</taxon>
        <taxon>Apiospora</taxon>
    </lineage>
</organism>
<evidence type="ECO:0000313" key="2">
    <source>
        <dbReference type="EMBL" id="KAK8074236.1"/>
    </source>
</evidence>
<accession>A0ABR1VSJ2</accession>
<comment type="caution">
    <text evidence="2">The sequence shown here is derived from an EMBL/GenBank/DDBJ whole genome shotgun (WGS) entry which is preliminary data.</text>
</comment>
<name>A0ABR1VSJ2_9PEZI</name>
<dbReference type="RefSeq" id="XP_066718711.1">
    <property type="nucleotide sequence ID" value="XM_066856544.1"/>
</dbReference>
<dbReference type="EMBL" id="JAQQWL010000005">
    <property type="protein sequence ID" value="KAK8074236.1"/>
    <property type="molecule type" value="Genomic_DNA"/>
</dbReference>
<keyword evidence="3" id="KW-1185">Reference proteome</keyword>
<dbReference type="Proteomes" id="UP001480595">
    <property type="component" value="Unassembled WGS sequence"/>
</dbReference>
<keyword evidence="1" id="KW-0812">Transmembrane</keyword>
<keyword evidence="1" id="KW-1133">Transmembrane helix</keyword>
<feature type="transmembrane region" description="Helical" evidence="1">
    <location>
        <begin position="126"/>
        <end position="148"/>
    </location>
</feature>
<protein>
    <submittedName>
        <fullName evidence="2">Uncharacterized protein</fullName>
    </submittedName>
</protein>
<reference evidence="2 3" key="1">
    <citation type="submission" date="2023-01" db="EMBL/GenBank/DDBJ databases">
        <title>Analysis of 21 Apiospora genomes using comparative genomics revels a genus with tremendous synthesis potential of carbohydrate active enzymes and secondary metabolites.</title>
        <authorList>
            <person name="Sorensen T."/>
        </authorList>
    </citation>
    <scope>NUCLEOTIDE SEQUENCE [LARGE SCALE GENOMIC DNA]</scope>
    <source>
        <strain evidence="2 3">CBS 135458</strain>
    </source>
</reference>
<evidence type="ECO:0000256" key="1">
    <source>
        <dbReference type="SAM" id="Phobius"/>
    </source>
</evidence>
<keyword evidence="1" id="KW-0472">Membrane</keyword>
<dbReference type="GeneID" id="92089607"/>
<sequence>MRPNATVTSPMDLREELMLGAEPMRRNRRGRNIVWKPIWRAETYCTSSISSGRTYVSELDLQRWPTLRPRTRQLRRRRRQGRRLLGRWNENGEANRRVTFHSITMFGGAIFGGSGKGDISDDEGYILVNVSIAFAVLTSVFLSLRFWAKTFTSQDVRPR</sequence>